<dbReference type="EMBL" id="CAJOBA010000015">
    <property type="protein sequence ID" value="CAF3494627.1"/>
    <property type="molecule type" value="Genomic_DNA"/>
</dbReference>
<protein>
    <recommendedName>
        <fullName evidence="6">Vacuolar membrane protease</fullName>
    </recommendedName>
    <alternativeName>
        <fullName evidence="18">FXNA-related family protease 1</fullName>
    </alternativeName>
</protein>
<feature type="transmembrane region" description="Helical" evidence="19">
    <location>
        <begin position="657"/>
        <end position="678"/>
    </location>
</feature>
<dbReference type="Proteomes" id="UP000682733">
    <property type="component" value="Unassembled WGS sequence"/>
</dbReference>
<comment type="cofactor">
    <cofactor evidence="1">
        <name>Zn(2+)</name>
        <dbReference type="ChEBI" id="CHEBI:29105"/>
    </cofactor>
</comment>
<evidence type="ECO:0000256" key="3">
    <source>
        <dbReference type="ARBA" id="ARBA00004128"/>
    </source>
</evidence>
<evidence type="ECO:0000256" key="19">
    <source>
        <dbReference type="SAM" id="Phobius"/>
    </source>
</evidence>
<dbReference type="Pfam" id="PF04389">
    <property type="entry name" value="Peptidase_M28"/>
    <property type="match status" value="1"/>
</dbReference>
<evidence type="ECO:0000256" key="5">
    <source>
        <dbReference type="ARBA" id="ARBA00010918"/>
    </source>
</evidence>
<keyword evidence="13" id="KW-0862">Zinc</keyword>
<dbReference type="FunFam" id="3.40.630.10:FF:000008">
    <property type="entry name" value="Endoplasmic reticulum metallopeptidase 1"/>
    <property type="match status" value="1"/>
</dbReference>
<dbReference type="AlphaFoldDB" id="A0A8S2CK18"/>
<keyword evidence="7" id="KW-0926">Vacuole</keyword>
<dbReference type="EMBL" id="CAJNOK010000015">
    <property type="protein sequence ID" value="CAF0722678.1"/>
    <property type="molecule type" value="Genomic_DNA"/>
</dbReference>
<keyword evidence="16 19" id="KW-0472">Membrane</keyword>
<dbReference type="InterPro" id="IPR007484">
    <property type="entry name" value="Peptidase_M28"/>
</dbReference>
<name>A0A8S2CK18_9BILA</name>
<gene>
    <name evidence="21" type="ORF">OVA965_LOCUS168</name>
    <name evidence="22" type="ORF">TMI583_LOCUS168</name>
</gene>
<evidence type="ECO:0000256" key="7">
    <source>
        <dbReference type="ARBA" id="ARBA00022554"/>
    </source>
</evidence>
<keyword evidence="15" id="KW-0482">Metalloprotease</keyword>
<evidence type="ECO:0000256" key="2">
    <source>
        <dbReference type="ARBA" id="ARBA00003273"/>
    </source>
</evidence>
<evidence type="ECO:0000256" key="8">
    <source>
        <dbReference type="ARBA" id="ARBA00022670"/>
    </source>
</evidence>
<dbReference type="PANTHER" id="PTHR12147:SF58">
    <property type="entry name" value="VACUOLAR MEMBRANE PROTEASE"/>
    <property type="match status" value="1"/>
</dbReference>
<sequence>MVDLKRVKWCLRPSPSTLFDSICLWFILPVLLVVITASIALTVSFKLPKVKSQITAKSEFSEERARLHYVNLTANGPRVANTKSDYLARDYILEQLNIIDKRRTNKQIRFEIDVQEFRIMFGMLKNFIVRLSDIDLPIPVINETSSLLLSAHYDSVEFSPGASDDGSGIVILLEILSNLVNDESLVLKTPIIFNFNNGEEIDLLGATAFIYKHQWAHNVKRFINLESTGGPEKAILFRIKPSQLIKHYSNVPYPHANVIGDEVIKALPVDTDYTIYNQQIAGFDFAFYLDGYTYHTSLDSASLIEQGALQHLGENTLSLIRHLLTHDDGTDAFDEDENYIFFDFIGKILVKYSFKTSVIIQSILISYVFVFIITIITIDHIMFTKYRCNDKKSVYYYYSTVRKSLCLRILFILFSFASYIASLLVGIGYTLLISLIVSKIRPFFWYGKSSLAVALYFLTSLLGMIFVQYECYLLVRLLSKRYGPKNNWKQFSYHAFDVERQFSLLFVWCLFMIVSMITKIRSFYIVLVWSIFICFIYTAVIFIEKVLLWYSTVKYHGHTIQITREVDRQSKNSWKSMFTVQRRHWLLVPFIASFIPLIHSIELISRLLRLAIPMMSRTSETPIPRDLIVSAIIALIICICTLIFLPMMNRAANYLKTIIFIFIAFIIIFIISCTTYSFTTMNPKLIKVKHSSRSVHIYNPKDLLISSSTPVTVPKFNQTMRVRVVNNDQVPFSGILQKFTSKSGQELKNLNCTSNRCDFDDFNRMPSIISLQIISLSDNLYTIQFNHVSTYQASVKLIGISNFSLNILDKSPFIRDSDSIYKYGIATNQTIVDVKLYQYDSKASITFTLQTCDMNDSPFLSLLQQTIPYVKAFGNGECQLITDAAILTFTDS</sequence>
<evidence type="ECO:0000256" key="4">
    <source>
        <dbReference type="ARBA" id="ARBA00004477"/>
    </source>
</evidence>
<evidence type="ECO:0000256" key="9">
    <source>
        <dbReference type="ARBA" id="ARBA00022692"/>
    </source>
</evidence>
<dbReference type="SUPFAM" id="SSF53187">
    <property type="entry name" value="Zn-dependent exopeptidases"/>
    <property type="match status" value="1"/>
</dbReference>
<evidence type="ECO:0000256" key="13">
    <source>
        <dbReference type="ARBA" id="ARBA00022833"/>
    </source>
</evidence>
<proteinExistence type="inferred from homology"/>
<dbReference type="GO" id="GO:0006508">
    <property type="term" value="P:proteolysis"/>
    <property type="evidence" value="ECO:0007669"/>
    <property type="project" value="UniProtKB-KW"/>
</dbReference>
<evidence type="ECO:0000256" key="10">
    <source>
        <dbReference type="ARBA" id="ARBA00022723"/>
    </source>
</evidence>
<evidence type="ECO:0000256" key="6">
    <source>
        <dbReference type="ARBA" id="ARBA00017435"/>
    </source>
</evidence>
<evidence type="ECO:0000256" key="12">
    <source>
        <dbReference type="ARBA" id="ARBA00022824"/>
    </source>
</evidence>
<feature type="transmembrane region" description="Helical" evidence="19">
    <location>
        <begin position="585"/>
        <end position="607"/>
    </location>
</feature>
<keyword evidence="11" id="KW-0378">Hydrolase</keyword>
<feature type="transmembrane region" description="Helical" evidence="19">
    <location>
        <begin position="364"/>
        <end position="384"/>
    </location>
</feature>
<comment type="function">
    <text evidence="2">May be involved in vacuolar sorting and osmoregulation.</text>
</comment>
<evidence type="ECO:0000313" key="22">
    <source>
        <dbReference type="EMBL" id="CAF3494627.1"/>
    </source>
</evidence>
<comment type="similarity">
    <text evidence="5">Belongs to the peptidase M28 family.</text>
</comment>
<keyword evidence="17" id="KW-0325">Glycoprotein</keyword>
<keyword evidence="9 19" id="KW-0812">Transmembrane</keyword>
<evidence type="ECO:0000256" key="16">
    <source>
        <dbReference type="ARBA" id="ARBA00023136"/>
    </source>
</evidence>
<feature type="transmembrane region" description="Helical" evidence="19">
    <location>
        <begin position="498"/>
        <end position="517"/>
    </location>
</feature>
<feature type="transmembrane region" description="Helical" evidence="19">
    <location>
        <begin position="21"/>
        <end position="45"/>
    </location>
</feature>
<evidence type="ECO:0000313" key="23">
    <source>
        <dbReference type="Proteomes" id="UP000677228"/>
    </source>
</evidence>
<dbReference type="Gene3D" id="3.40.630.10">
    <property type="entry name" value="Zn peptidases"/>
    <property type="match status" value="1"/>
</dbReference>
<reference evidence="21" key="1">
    <citation type="submission" date="2021-02" db="EMBL/GenBank/DDBJ databases">
        <authorList>
            <person name="Nowell W R."/>
        </authorList>
    </citation>
    <scope>NUCLEOTIDE SEQUENCE</scope>
</reference>
<comment type="subcellular location">
    <subcellularLocation>
        <location evidence="4">Endoplasmic reticulum membrane</location>
        <topology evidence="4">Multi-pass membrane protein</topology>
    </subcellularLocation>
    <subcellularLocation>
        <location evidence="3">Vacuole membrane</location>
        <topology evidence="3">Multi-pass membrane protein</topology>
    </subcellularLocation>
</comment>
<dbReference type="Proteomes" id="UP000677228">
    <property type="component" value="Unassembled WGS sequence"/>
</dbReference>
<feature type="transmembrane region" description="Helical" evidence="19">
    <location>
        <begin position="523"/>
        <end position="543"/>
    </location>
</feature>
<keyword evidence="10" id="KW-0479">Metal-binding</keyword>
<evidence type="ECO:0000259" key="20">
    <source>
        <dbReference type="Pfam" id="PF04389"/>
    </source>
</evidence>
<keyword evidence="8" id="KW-0645">Protease</keyword>
<dbReference type="GO" id="GO:0005789">
    <property type="term" value="C:endoplasmic reticulum membrane"/>
    <property type="evidence" value="ECO:0007669"/>
    <property type="project" value="UniProtKB-SubCell"/>
</dbReference>
<dbReference type="InterPro" id="IPR045175">
    <property type="entry name" value="M28_fam"/>
</dbReference>
<evidence type="ECO:0000256" key="18">
    <source>
        <dbReference type="ARBA" id="ARBA00031512"/>
    </source>
</evidence>
<feature type="domain" description="Peptidase M28" evidence="20">
    <location>
        <begin position="144"/>
        <end position="319"/>
    </location>
</feature>
<feature type="transmembrane region" description="Helical" evidence="19">
    <location>
        <begin position="405"/>
        <end position="433"/>
    </location>
</feature>
<evidence type="ECO:0000256" key="11">
    <source>
        <dbReference type="ARBA" id="ARBA00022801"/>
    </source>
</evidence>
<dbReference type="GO" id="GO:0008235">
    <property type="term" value="F:metalloexopeptidase activity"/>
    <property type="evidence" value="ECO:0007669"/>
    <property type="project" value="InterPro"/>
</dbReference>
<comment type="caution">
    <text evidence="21">The sequence shown here is derived from an EMBL/GenBank/DDBJ whole genome shotgun (WGS) entry which is preliminary data.</text>
</comment>
<organism evidence="21 23">
    <name type="scientific">Didymodactylos carnosus</name>
    <dbReference type="NCBI Taxonomy" id="1234261"/>
    <lineage>
        <taxon>Eukaryota</taxon>
        <taxon>Metazoa</taxon>
        <taxon>Spiralia</taxon>
        <taxon>Gnathifera</taxon>
        <taxon>Rotifera</taxon>
        <taxon>Eurotatoria</taxon>
        <taxon>Bdelloidea</taxon>
        <taxon>Philodinida</taxon>
        <taxon>Philodinidae</taxon>
        <taxon>Didymodactylos</taxon>
    </lineage>
</organism>
<keyword evidence="14 19" id="KW-1133">Transmembrane helix</keyword>
<feature type="transmembrane region" description="Helical" evidence="19">
    <location>
        <begin position="453"/>
        <end position="478"/>
    </location>
</feature>
<evidence type="ECO:0000256" key="17">
    <source>
        <dbReference type="ARBA" id="ARBA00023180"/>
    </source>
</evidence>
<accession>A0A8S2CK18</accession>
<evidence type="ECO:0000256" key="15">
    <source>
        <dbReference type="ARBA" id="ARBA00023049"/>
    </source>
</evidence>
<feature type="transmembrane region" description="Helical" evidence="19">
    <location>
        <begin position="627"/>
        <end position="645"/>
    </location>
</feature>
<evidence type="ECO:0000256" key="1">
    <source>
        <dbReference type="ARBA" id="ARBA00001947"/>
    </source>
</evidence>
<evidence type="ECO:0000313" key="21">
    <source>
        <dbReference type="EMBL" id="CAF0722678.1"/>
    </source>
</evidence>
<evidence type="ECO:0000256" key="14">
    <source>
        <dbReference type="ARBA" id="ARBA00022989"/>
    </source>
</evidence>
<keyword evidence="12" id="KW-0256">Endoplasmic reticulum</keyword>
<dbReference type="GO" id="GO:0005774">
    <property type="term" value="C:vacuolar membrane"/>
    <property type="evidence" value="ECO:0007669"/>
    <property type="project" value="UniProtKB-SubCell"/>
</dbReference>
<dbReference type="GO" id="GO:0046872">
    <property type="term" value="F:metal ion binding"/>
    <property type="evidence" value="ECO:0007669"/>
    <property type="project" value="UniProtKB-KW"/>
</dbReference>
<dbReference type="PANTHER" id="PTHR12147">
    <property type="entry name" value="METALLOPEPTIDASE M28 FAMILY MEMBER"/>
    <property type="match status" value="1"/>
</dbReference>